<organism evidence="2 3">
    <name type="scientific">Pontiella sulfatireligans</name>
    <dbReference type="NCBI Taxonomy" id="2750658"/>
    <lineage>
        <taxon>Bacteria</taxon>
        <taxon>Pseudomonadati</taxon>
        <taxon>Kiritimatiellota</taxon>
        <taxon>Kiritimatiellia</taxon>
        <taxon>Kiritimatiellales</taxon>
        <taxon>Pontiellaceae</taxon>
        <taxon>Pontiella</taxon>
    </lineage>
</organism>
<keyword evidence="1" id="KW-0472">Membrane</keyword>
<evidence type="ECO:0000313" key="2">
    <source>
        <dbReference type="EMBL" id="VGO20248.1"/>
    </source>
</evidence>
<accession>A0A6C2UJH2</accession>
<gene>
    <name evidence="2" type="ORF">SCARR_02309</name>
</gene>
<feature type="transmembrane region" description="Helical" evidence="1">
    <location>
        <begin position="12"/>
        <end position="35"/>
    </location>
</feature>
<evidence type="ECO:0000313" key="3">
    <source>
        <dbReference type="Proteomes" id="UP000346198"/>
    </source>
</evidence>
<keyword evidence="1" id="KW-1133">Transmembrane helix</keyword>
<evidence type="ECO:0000256" key="1">
    <source>
        <dbReference type="SAM" id="Phobius"/>
    </source>
</evidence>
<dbReference type="RefSeq" id="WP_136061684.1">
    <property type="nucleotide sequence ID" value="NZ_CAAHFH010000001.1"/>
</dbReference>
<dbReference type="Proteomes" id="UP000346198">
    <property type="component" value="Unassembled WGS sequence"/>
</dbReference>
<name>A0A6C2UJH2_9BACT</name>
<protein>
    <submittedName>
        <fullName evidence="2">Uncharacterized protein</fullName>
    </submittedName>
</protein>
<keyword evidence="3" id="KW-1185">Reference proteome</keyword>
<reference evidence="2 3" key="1">
    <citation type="submission" date="2019-04" db="EMBL/GenBank/DDBJ databases">
        <authorList>
            <person name="Van Vliet M D."/>
        </authorList>
    </citation>
    <scope>NUCLEOTIDE SEQUENCE [LARGE SCALE GENOMIC DNA]</scope>
    <source>
        <strain evidence="2 3">F21</strain>
    </source>
</reference>
<dbReference type="AlphaFoldDB" id="A0A6C2UJH2"/>
<sequence>MPEGCVTACVKIVSSSVTLFIAAVLAYWFNLRIFVRQNTHNKRMRQQGLFLEHLNKAEENIIKYWENDASNSNLGQSVIQNIEFLYKLISSHGEKFISDDVRVQLEELILALHRVATGGSFQSANKASPDKISKSLSITGEMKIYLFD</sequence>
<dbReference type="EMBL" id="CAAHFH010000001">
    <property type="protein sequence ID" value="VGO20248.1"/>
    <property type="molecule type" value="Genomic_DNA"/>
</dbReference>
<keyword evidence="1" id="KW-0812">Transmembrane</keyword>
<proteinExistence type="predicted"/>